<gene>
    <name evidence="1" type="ORF">UFOPK2907_00537</name>
</gene>
<dbReference type="EMBL" id="CAEZZR010000037">
    <property type="protein sequence ID" value="CAB4770728.1"/>
    <property type="molecule type" value="Genomic_DNA"/>
</dbReference>
<name>A0A6J6VIR1_9ZZZZ</name>
<organism evidence="1">
    <name type="scientific">freshwater metagenome</name>
    <dbReference type="NCBI Taxonomy" id="449393"/>
    <lineage>
        <taxon>unclassified sequences</taxon>
        <taxon>metagenomes</taxon>
        <taxon>ecological metagenomes</taxon>
    </lineage>
</organism>
<accession>A0A6J6VIR1</accession>
<evidence type="ECO:0000313" key="1">
    <source>
        <dbReference type="EMBL" id="CAB4770728.1"/>
    </source>
</evidence>
<reference evidence="1" key="1">
    <citation type="submission" date="2020-05" db="EMBL/GenBank/DDBJ databases">
        <authorList>
            <person name="Chiriac C."/>
            <person name="Salcher M."/>
            <person name="Ghai R."/>
            <person name="Kavagutti S V."/>
        </authorList>
    </citation>
    <scope>NUCLEOTIDE SEQUENCE</scope>
</reference>
<proteinExistence type="predicted"/>
<dbReference type="AlphaFoldDB" id="A0A6J6VIR1"/>
<protein>
    <submittedName>
        <fullName evidence="1">Unannotated protein</fullName>
    </submittedName>
</protein>
<sequence length="145" mass="15918">MEESRPVAATVCWKCVWMRPSGAISPSNPSIVVRNLFVSRIRRSWLRTGCWVFSNNHSRDSASVVKPVLIFLVLGSLSSSKRTTCNCLGDATLNSWPTAAYAARVSRSTSATKNFWSDKSFSLSTQTPRRSMTARSCAIGSSSFS</sequence>